<dbReference type="SMART" id="SM01248">
    <property type="entry name" value="KaiB"/>
    <property type="match status" value="1"/>
</dbReference>
<dbReference type="Proteomes" id="UP000321258">
    <property type="component" value="Unassembled WGS sequence"/>
</dbReference>
<dbReference type="EMBL" id="BJZT01000024">
    <property type="protein sequence ID" value="GEO99907.1"/>
    <property type="molecule type" value="Genomic_DNA"/>
</dbReference>
<organism evidence="2 3">
    <name type="scientific">Methylobacterium haplocladii</name>
    <dbReference type="NCBI Taxonomy" id="1176176"/>
    <lineage>
        <taxon>Bacteria</taxon>
        <taxon>Pseudomonadati</taxon>
        <taxon>Pseudomonadota</taxon>
        <taxon>Alphaproteobacteria</taxon>
        <taxon>Hyphomicrobiales</taxon>
        <taxon>Methylobacteriaceae</taxon>
        <taxon>Methylobacterium</taxon>
    </lineage>
</organism>
<feature type="domain" description="KaiB" evidence="1">
    <location>
        <begin position="14"/>
        <end position="95"/>
    </location>
</feature>
<dbReference type="InterPro" id="IPR036249">
    <property type="entry name" value="Thioredoxin-like_sf"/>
</dbReference>
<dbReference type="PANTHER" id="PTHR41709">
    <property type="entry name" value="KAIB-LIKE PROTEIN 1"/>
    <property type="match status" value="1"/>
</dbReference>
<sequence>MNDHGSDPACYRLRLFIAGSAPRSRRTIENLRRICAEHLAGRFDLEVVDIYQQPEIAKANRIVAAPTLLKLTPLPERQIIGDLSDEARVLRGLGLPSAIGLYDEHGS</sequence>
<dbReference type="InterPro" id="IPR011649">
    <property type="entry name" value="KaiB_domain"/>
</dbReference>
<dbReference type="InterPro" id="IPR039022">
    <property type="entry name" value="KaiB-like"/>
</dbReference>
<protein>
    <submittedName>
        <fullName evidence="2">KaiB 1</fullName>
    </submittedName>
</protein>
<proteinExistence type="predicted"/>
<comment type="caution">
    <text evidence="2">The sequence shown here is derived from an EMBL/GenBank/DDBJ whole genome shotgun (WGS) entry which is preliminary data.</text>
</comment>
<gene>
    <name evidence="2" type="primary">kaiB2</name>
    <name evidence="2" type="ORF">MHA02_22950</name>
</gene>
<dbReference type="SUPFAM" id="SSF52833">
    <property type="entry name" value="Thioredoxin-like"/>
    <property type="match status" value="1"/>
</dbReference>
<evidence type="ECO:0000259" key="1">
    <source>
        <dbReference type="SMART" id="SM01248"/>
    </source>
</evidence>
<accession>A0A512IQD4</accession>
<dbReference type="Pfam" id="PF07689">
    <property type="entry name" value="KaiB"/>
    <property type="match status" value="1"/>
</dbReference>
<dbReference type="OrthoDB" id="5458519at2"/>
<evidence type="ECO:0000313" key="2">
    <source>
        <dbReference type="EMBL" id="GEO99907.1"/>
    </source>
</evidence>
<reference evidence="2 3" key="1">
    <citation type="submission" date="2019-07" db="EMBL/GenBank/DDBJ databases">
        <title>Whole genome shotgun sequence of Methylobacterium haplocladii NBRC 107714.</title>
        <authorList>
            <person name="Hosoyama A."/>
            <person name="Uohara A."/>
            <person name="Ohji S."/>
            <person name="Ichikawa N."/>
        </authorList>
    </citation>
    <scope>NUCLEOTIDE SEQUENCE [LARGE SCALE GENOMIC DNA]</scope>
    <source>
        <strain evidence="2 3">NBRC 107714</strain>
    </source>
</reference>
<dbReference type="CDD" id="cd02978">
    <property type="entry name" value="KaiB_like"/>
    <property type="match status" value="1"/>
</dbReference>
<evidence type="ECO:0000313" key="3">
    <source>
        <dbReference type="Proteomes" id="UP000321258"/>
    </source>
</evidence>
<dbReference type="Gene3D" id="3.40.30.10">
    <property type="entry name" value="Glutaredoxin"/>
    <property type="match status" value="1"/>
</dbReference>
<dbReference type="PANTHER" id="PTHR41709:SF2">
    <property type="entry name" value="CIRCADIAN CLOCK PROTEIN KAIB2"/>
    <property type="match status" value="1"/>
</dbReference>
<dbReference type="GO" id="GO:0048511">
    <property type="term" value="P:rhythmic process"/>
    <property type="evidence" value="ECO:0007669"/>
    <property type="project" value="InterPro"/>
</dbReference>
<name>A0A512IQD4_9HYPH</name>
<dbReference type="RefSeq" id="WP_147078780.1">
    <property type="nucleotide sequence ID" value="NZ_BJZT01000024.1"/>
</dbReference>
<dbReference type="AlphaFoldDB" id="A0A512IQD4"/>
<keyword evidence="3" id="KW-1185">Reference proteome</keyword>